<evidence type="ECO:0000313" key="3">
    <source>
        <dbReference type="Proteomes" id="UP000006882"/>
    </source>
</evidence>
<feature type="compositionally biased region" description="Basic residues" evidence="1">
    <location>
        <begin position="158"/>
        <end position="167"/>
    </location>
</feature>
<name>A0A251P0K7_PRUPE</name>
<accession>A0A251P0K7</accession>
<dbReference type="AlphaFoldDB" id="A0A251P0K7"/>
<dbReference type="Gramene" id="ONI05086">
    <property type="protein sequence ID" value="ONI05086"/>
    <property type="gene ID" value="PRUPE_6G355600"/>
</dbReference>
<feature type="compositionally biased region" description="Pro residues" evidence="1">
    <location>
        <begin position="131"/>
        <end position="141"/>
    </location>
</feature>
<organism evidence="2 3">
    <name type="scientific">Prunus persica</name>
    <name type="common">Peach</name>
    <name type="synonym">Amygdalus persica</name>
    <dbReference type="NCBI Taxonomy" id="3760"/>
    <lineage>
        <taxon>Eukaryota</taxon>
        <taxon>Viridiplantae</taxon>
        <taxon>Streptophyta</taxon>
        <taxon>Embryophyta</taxon>
        <taxon>Tracheophyta</taxon>
        <taxon>Spermatophyta</taxon>
        <taxon>Magnoliopsida</taxon>
        <taxon>eudicotyledons</taxon>
        <taxon>Gunneridae</taxon>
        <taxon>Pentapetalae</taxon>
        <taxon>rosids</taxon>
        <taxon>fabids</taxon>
        <taxon>Rosales</taxon>
        <taxon>Rosaceae</taxon>
        <taxon>Amygdaloideae</taxon>
        <taxon>Amygdaleae</taxon>
        <taxon>Prunus</taxon>
    </lineage>
</organism>
<gene>
    <name evidence="2" type="ORF">PRUPE_6G355600</name>
</gene>
<feature type="compositionally biased region" description="Basic and acidic residues" evidence="1">
    <location>
        <begin position="81"/>
        <end position="97"/>
    </location>
</feature>
<dbReference type="PANTHER" id="PTHR33699:SF3">
    <property type="entry name" value="OS06G0347300 PROTEIN"/>
    <property type="match status" value="1"/>
</dbReference>
<feature type="region of interest" description="Disordered" evidence="1">
    <location>
        <begin position="66"/>
        <end position="167"/>
    </location>
</feature>
<dbReference type="PANTHER" id="PTHR33699">
    <property type="entry name" value="EXPRESSED PROTEIN"/>
    <property type="match status" value="1"/>
</dbReference>
<protein>
    <recommendedName>
        <fullName evidence="4">RIN4 pathogenic type III effector avirulence factor Avr cleavage site domain-containing protein</fullName>
    </recommendedName>
</protein>
<sequence length="184" mass="21162">MDQDYYKRSGQIPAFGDWDYANELPITQYFECARQAGLIRFSSSSGESADAYVRSADLYAVNHLNKPKPSRKQQAATTRVGTREKRGQRAHVMEQKKQQAKVCDVTQPPTKHYEYQVQQSNRTRSNDAVPRVPPRFPTRPPKPVDEDLYKIPPELLHKNKRKKRRKEDKKMLGLLCCLVPACAS</sequence>
<dbReference type="EMBL" id="CM007656">
    <property type="protein sequence ID" value="ONI05086.1"/>
    <property type="molecule type" value="Genomic_DNA"/>
</dbReference>
<keyword evidence="3" id="KW-1185">Reference proteome</keyword>
<dbReference type="STRING" id="3760.A0A251P0K7"/>
<evidence type="ECO:0008006" key="4">
    <source>
        <dbReference type="Google" id="ProtNLM"/>
    </source>
</evidence>
<reference evidence="2 3" key="1">
    <citation type="journal article" date="2013" name="Nat. Genet.">
        <title>The high-quality draft genome of peach (Prunus persica) identifies unique patterns of genetic diversity, domestication and genome evolution.</title>
        <authorList>
            <consortium name="International Peach Genome Initiative"/>
            <person name="Verde I."/>
            <person name="Abbott A.G."/>
            <person name="Scalabrin S."/>
            <person name="Jung S."/>
            <person name="Shu S."/>
            <person name="Marroni F."/>
            <person name="Zhebentyayeva T."/>
            <person name="Dettori M.T."/>
            <person name="Grimwood J."/>
            <person name="Cattonaro F."/>
            <person name="Zuccolo A."/>
            <person name="Rossini L."/>
            <person name="Jenkins J."/>
            <person name="Vendramin E."/>
            <person name="Meisel L.A."/>
            <person name="Decroocq V."/>
            <person name="Sosinski B."/>
            <person name="Prochnik S."/>
            <person name="Mitros T."/>
            <person name="Policriti A."/>
            <person name="Cipriani G."/>
            <person name="Dondini L."/>
            <person name="Ficklin S."/>
            <person name="Goodstein D.M."/>
            <person name="Xuan P."/>
            <person name="Del Fabbro C."/>
            <person name="Aramini V."/>
            <person name="Copetti D."/>
            <person name="Gonzalez S."/>
            <person name="Horner D.S."/>
            <person name="Falchi R."/>
            <person name="Lucas S."/>
            <person name="Mica E."/>
            <person name="Maldonado J."/>
            <person name="Lazzari B."/>
            <person name="Bielenberg D."/>
            <person name="Pirona R."/>
            <person name="Miculan M."/>
            <person name="Barakat A."/>
            <person name="Testolin R."/>
            <person name="Stella A."/>
            <person name="Tartarini S."/>
            <person name="Tonutti P."/>
            <person name="Arus P."/>
            <person name="Orellana A."/>
            <person name="Wells C."/>
            <person name="Main D."/>
            <person name="Vizzotto G."/>
            <person name="Silva H."/>
            <person name="Salamini F."/>
            <person name="Schmutz J."/>
            <person name="Morgante M."/>
            <person name="Rokhsar D.S."/>
        </authorList>
    </citation>
    <scope>NUCLEOTIDE SEQUENCE [LARGE SCALE GENOMIC DNA]</scope>
    <source>
        <strain evidence="3">cv. Nemared</strain>
    </source>
</reference>
<dbReference type="Proteomes" id="UP000006882">
    <property type="component" value="Chromosome G6"/>
</dbReference>
<evidence type="ECO:0000256" key="1">
    <source>
        <dbReference type="SAM" id="MobiDB-lite"/>
    </source>
</evidence>
<evidence type="ECO:0000313" key="2">
    <source>
        <dbReference type="EMBL" id="ONI05086.1"/>
    </source>
</evidence>
<proteinExistence type="predicted"/>